<protein>
    <submittedName>
        <fullName evidence="1">Uncharacterized protein</fullName>
    </submittedName>
</protein>
<dbReference type="EMBL" id="GBEZ01024014">
    <property type="protein sequence ID" value="JAC62927.1"/>
    <property type="molecule type" value="Transcribed_RNA"/>
</dbReference>
<dbReference type="AlphaFoldDB" id="A0A061QQH2"/>
<sequence length="74" mass="7957">MAPHAGVATATFGILGQLLSRGEIHPESTLPFFPVADGPDDPFIQKLIDFLHLKGVVPEDLFGVSKRDAQAMLD</sequence>
<feature type="non-terminal residue" evidence="1">
    <location>
        <position position="74"/>
    </location>
</feature>
<organism evidence="1">
    <name type="scientific">Tetraselmis sp. GSL018</name>
    <dbReference type="NCBI Taxonomy" id="582737"/>
    <lineage>
        <taxon>Eukaryota</taxon>
        <taxon>Viridiplantae</taxon>
        <taxon>Chlorophyta</taxon>
        <taxon>core chlorophytes</taxon>
        <taxon>Chlorodendrophyceae</taxon>
        <taxon>Chlorodendrales</taxon>
        <taxon>Chlorodendraceae</taxon>
        <taxon>Tetraselmis</taxon>
    </lineage>
</organism>
<proteinExistence type="predicted"/>
<reference evidence="1" key="1">
    <citation type="submission" date="2014-05" db="EMBL/GenBank/DDBJ databases">
        <title>The transcriptome of the halophilic microalga Tetraselmis sp. GSL018 isolated from the Great Salt Lake, Utah.</title>
        <authorList>
            <person name="Jinkerson R.E."/>
            <person name="D'Adamo S."/>
            <person name="Posewitz M.C."/>
        </authorList>
    </citation>
    <scope>NUCLEOTIDE SEQUENCE</scope>
    <source>
        <strain evidence="1">GSL018</strain>
    </source>
</reference>
<name>A0A061QQH2_9CHLO</name>
<gene>
    <name evidence="1" type="ORF">TSPGSL018_21949</name>
</gene>
<evidence type="ECO:0000313" key="1">
    <source>
        <dbReference type="EMBL" id="JAC62927.1"/>
    </source>
</evidence>
<accession>A0A061QQH2</accession>